<dbReference type="OrthoDB" id="9785929at2"/>
<dbReference type="Pfam" id="PF00730">
    <property type="entry name" value="HhH-GPD"/>
    <property type="match status" value="1"/>
</dbReference>
<dbReference type="PANTHER" id="PTHR43003">
    <property type="entry name" value="DNA-3-METHYLADENINE GLYCOSYLASE"/>
    <property type="match status" value="1"/>
</dbReference>
<dbReference type="InterPro" id="IPR011257">
    <property type="entry name" value="DNA_glycosylase"/>
</dbReference>
<dbReference type="PANTHER" id="PTHR43003:SF5">
    <property type="entry name" value="DNA-3-METHYLADENINE GLYCOSYLASE"/>
    <property type="match status" value="1"/>
</dbReference>
<dbReference type="GO" id="GO:0006307">
    <property type="term" value="P:DNA alkylation repair"/>
    <property type="evidence" value="ECO:0007669"/>
    <property type="project" value="TreeGrafter"/>
</dbReference>
<comment type="similarity">
    <text evidence="2">Belongs to the alkylbase DNA glycosidase AlkA family.</text>
</comment>
<dbReference type="GO" id="GO:0032131">
    <property type="term" value="F:alkylated DNA binding"/>
    <property type="evidence" value="ECO:0007669"/>
    <property type="project" value="TreeGrafter"/>
</dbReference>
<evidence type="ECO:0000313" key="8">
    <source>
        <dbReference type="Proteomes" id="UP000199318"/>
    </source>
</evidence>
<dbReference type="CDD" id="cd00056">
    <property type="entry name" value="ENDO3c"/>
    <property type="match status" value="1"/>
</dbReference>
<dbReference type="RefSeq" id="WP_093073055.1">
    <property type="nucleotide sequence ID" value="NZ_FOGV01000014.1"/>
</dbReference>
<evidence type="ECO:0000256" key="3">
    <source>
        <dbReference type="ARBA" id="ARBA00012000"/>
    </source>
</evidence>
<keyword evidence="5" id="KW-0234">DNA repair</keyword>
<keyword evidence="8" id="KW-1185">Reference proteome</keyword>
<dbReference type="GO" id="GO:0032993">
    <property type="term" value="C:protein-DNA complex"/>
    <property type="evidence" value="ECO:0007669"/>
    <property type="project" value="TreeGrafter"/>
</dbReference>
<dbReference type="GO" id="GO:0005737">
    <property type="term" value="C:cytoplasm"/>
    <property type="evidence" value="ECO:0007669"/>
    <property type="project" value="TreeGrafter"/>
</dbReference>
<evidence type="ECO:0000256" key="5">
    <source>
        <dbReference type="ARBA" id="ARBA00023204"/>
    </source>
</evidence>
<dbReference type="EC" id="3.2.2.21" evidence="3"/>
<dbReference type="Gene3D" id="1.10.1670.40">
    <property type="match status" value="1"/>
</dbReference>
<dbReference type="SMART" id="SM00478">
    <property type="entry name" value="ENDO3c"/>
    <property type="match status" value="1"/>
</dbReference>
<comment type="caution">
    <text evidence="7">The sequence shown here is derived from an EMBL/GenBank/DDBJ whole genome shotgun (WGS) entry which is preliminary data.</text>
</comment>
<evidence type="ECO:0000256" key="1">
    <source>
        <dbReference type="ARBA" id="ARBA00000086"/>
    </source>
</evidence>
<evidence type="ECO:0000313" key="7">
    <source>
        <dbReference type="EMBL" id="SES08088.1"/>
    </source>
</evidence>
<protein>
    <recommendedName>
        <fullName evidence="3">DNA-3-methyladenine glycosylase II</fullName>
        <ecNumber evidence="3">3.2.2.21</ecNumber>
    </recommendedName>
</protein>
<feature type="domain" description="HhH-GPD" evidence="6">
    <location>
        <begin position="129"/>
        <end position="289"/>
    </location>
</feature>
<comment type="catalytic activity">
    <reaction evidence="1">
        <text>Hydrolysis of alkylated DNA, releasing 3-methyladenine, 3-methylguanine, 7-methylguanine and 7-methyladenine.</text>
        <dbReference type="EC" id="3.2.2.21"/>
    </reaction>
</comment>
<evidence type="ECO:0000256" key="2">
    <source>
        <dbReference type="ARBA" id="ARBA00010817"/>
    </source>
</evidence>
<evidence type="ECO:0000256" key="4">
    <source>
        <dbReference type="ARBA" id="ARBA00022763"/>
    </source>
</evidence>
<keyword evidence="4" id="KW-0227">DNA damage</keyword>
<organism evidence="7 8">
    <name type="scientific">Salisediminibacterium halotolerans</name>
    <dbReference type="NCBI Taxonomy" id="517425"/>
    <lineage>
        <taxon>Bacteria</taxon>
        <taxon>Bacillati</taxon>
        <taxon>Bacillota</taxon>
        <taxon>Bacilli</taxon>
        <taxon>Bacillales</taxon>
        <taxon>Bacillaceae</taxon>
        <taxon>Salisediminibacterium</taxon>
    </lineage>
</organism>
<proteinExistence type="inferred from homology"/>
<dbReference type="Proteomes" id="UP000199318">
    <property type="component" value="Unassembled WGS sequence"/>
</dbReference>
<dbReference type="STRING" id="1464123.SAMN05444126_11419"/>
<gene>
    <name evidence="7" type="ORF">SAMN05444126_11419</name>
</gene>
<reference evidence="8" key="1">
    <citation type="submission" date="2016-10" db="EMBL/GenBank/DDBJ databases">
        <authorList>
            <person name="de Groot N.N."/>
        </authorList>
    </citation>
    <scope>NUCLEOTIDE SEQUENCE [LARGE SCALE GENOMIC DNA]</scope>
    <source>
        <strain evidence="8">10nlg</strain>
    </source>
</reference>
<accession>A0A1H9UFP2</accession>
<name>A0A1H9UFP2_9BACI</name>
<dbReference type="GO" id="GO:0043916">
    <property type="term" value="F:DNA-7-methylguanine glycosylase activity"/>
    <property type="evidence" value="ECO:0007669"/>
    <property type="project" value="TreeGrafter"/>
</dbReference>
<dbReference type="GO" id="GO:0006285">
    <property type="term" value="P:base-excision repair, AP site formation"/>
    <property type="evidence" value="ECO:0007669"/>
    <property type="project" value="TreeGrafter"/>
</dbReference>
<dbReference type="AlphaFoldDB" id="A0A1H9UFP2"/>
<dbReference type="SUPFAM" id="SSF48150">
    <property type="entry name" value="DNA-glycosylase"/>
    <property type="match status" value="1"/>
</dbReference>
<dbReference type="InterPro" id="IPR051912">
    <property type="entry name" value="Alkylbase_DNA_Glycosylase/TA"/>
</dbReference>
<dbReference type="Gene3D" id="1.10.340.30">
    <property type="entry name" value="Hypothetical protein, domain 2"/>
    <property type="match status" value="1"/>
</dbReference>
<evidence type="ECO:0000259" key="6">
    <source>
        <dbReference type="SMART" id="SM00478"/>
    </source>
</evidence>
<dbReference type="InterPro" id="IPR003265">
    <property type="entry name" value="HhH-GPD_domain"/>
</dbReference>
<dbReference type="GO" id="GO:0008725">
    <property type="term" value="F:DNA-3-methyladenine glycosylase activity"/>
    <property type="evidence" value="ECO:0007669"/>
    <property type="project" value="TreeGrafter"/>
</dbReference>
<dbReference type="FunFam" id="1.10.340.30:FF:000004">
    <property type="entry name" value="DNA-3-methyladenine glycosylase II"/>
    <property type="match status" value="1"/>
</dbReference>
<sequence length="291" mass="33522">MREQIQLDQPYDFKQALARLAIDPLLVIVRDTEHIKVPLWINDSPVTVDLSQTGTFSRPVFNIEANLPAGVTDEDVITELSNRFHWDVTISEIADHFRGNDLYPLVEKYRGTPFVCDFQRTGALMKAIIHQQLNMTFAFTLTTRFVKTYGFEHDGAWFYPEAKTVKNIDPGALRELQFSRRKAEYVIGLAEEFDAGRLSLEQFEQSDDAEIQKLLTSIRGIGPWTAENFLMFGLGRLDLFPVQDIGLQNGMKHFFGWDDKPSKETMLDYSKDWSPYRTYAALYLWESIETG</sequence>
<dbReference type="EMBL" id="FOGV01000014">
    <property type="protein sequence ID" value="SES08088.1"/>
    <property type="molecule type" value="Genomic_DNA"/>
</dbReference>